<dbReference type="PROSITE" id="PS50109">
    <property type="entry name" value="HIS_KIN"/>
    <property type="match status" value="1"/>
</dbReference>
<dbReference type="PROSITE" id="PS51257">
    <property type="entry name" value="PROKAR_LIPOPROTEIN"/>
    <property type="match status" value="1"/>
</dbReference>
<dbReference type="InterPro" id="IPR043150">
    <property type="entry name" value="Phytochrome_PHY_sf"/>
</dbReference>
<accession>A0A830C9N2</accession>
<dbReference type="InterPro" id="IPR029016">
    <property type="entry name" value="GAF-like_dom_sf"/>
</dbReference>
<dbReference type="PANTHER" id="PTHR47876">
    <property type="entry name" value="OS08G0260000 PROTEIN"/>
    <property type="match status" value="1"/>
</dbReference>
<reference evidence="12" key="1">
    <citation type="submission" date="2020-07" db="EMBL/GenBank/DDBJ databases">
        <title>Ethylene signaling mediates host invasion by parasitic plants.</title>
        <authorList>
            <person name="Yoshida S."/>
        </authorList>
    </citation>
    <scope>NUCLEOTIDE SEQUENCE</scope>
    <source>
        <strain evidence="12">Okayama</strain>
    </source>
</reference>
<dbReference type="Gene3D" id="3.30.450.270">
    <property type="match status" value="1"/>
</dbReference>
<dbReference type="InterPro" id="IPR001294">
    <property type="entry name" value="Phytochrome"/>
</dbReference>
<evidence type="ECO:0000256" key="8">
    <source>
        <dbReference type="ARBA" id="ARBA00023170"/>
    </source>
</evidence>
<feature type="domain" description="Histidine kinase" evidence="10">
    <location>
        <begin position="759"/>
        <end position="969"/>
    </location>
</feature>
<dbReference type="InterPro" id="IPR035965">
    <property type="entry name" value="PAS-like_dom_sf"/>
</dbReference>
<evidence type="ECO:0000313" key="12">
    <source>
        <dbReference type="EMBL" id="GFP94912.1"/>
    </source>
</evidence>
<dbReference type="InterPro" id="IPR013767">
    <property type="entry name" value="PAS_fold"/>
</dbReference>
<dbReference type="InterPro" id="IPR016132">
    <property type="entry name" value="Phyto_chromo_attachment"/>
</dbReference>
<dbReference type="FunFam" id="3.30.450.270:FF:000001">
    <property type="entry name" value="Phytochrome"/>
    <property type="match status" value="1"/>
</dbReference>
<comment type="caution">
    <text evidence="12">The sequence shown here is derived from an EMBL/GenBank/DDBJ whole genome shotgun (WGS) entry which is preliminary data.</text>
</comment>
<gene>
    <name evidence="12" type="ORF">PHJA_001635600</name>
</gene>
<evidence type="ECO:0000256" key="7">
    <source>
        <dbReference type="ARBA" id="ARBA00023163"/>
    </source>
</evidence>
<organism evidence="12 13">
    <name type="scientific">Phtheirospermum japonicum</name>
    <dbReference type="NCBI Taxonomy" id="374723"/>
    <lineage>
        <taxon>Eukaryota</taxon>
        <taxon>Viridiplantae</taxon>
        <taxon>Streptophyta</taxon>
        <taxon>Embryophyta</taxon>
        <taxon>Tracheophyta</taxon>
        <taxon>Spermatophyta</taxon>
        <taxon>Magnoliopsida</taxon>
        <taxon>eudicotyledons</taxon>
        <taxon>Gunneridae</taxon>
        <taxon>Pentapetalae</taxon>
        <taxon>asterids</taxon>
        <taxon>lamiids</taxon>
        <taxon>Lamiales</taxon>
        <taxon>Orobanchaceae</taxon>
        <taxon>Orobanchaceae incertae sedis</taxon>
        <taxon>Phtheirospermum</taxon>
    </lineage>
</organism>
<comment type="similarity">
    <text evidence="1">Belongs to the phytochrome family.</text>
</comment>
<evidence type="ECO:0000259" key="11">
    <source>
        <dbReference type="PROSITE" id="PS50112"/>
    </source>
</evidence>
<dbReference type="OrthoDB" id="2015534at2759"/>
<dbReference type="EMBL" id="BMAC01000369">
    <property type="protein sequence ID" value="GFP94912.1"/>
    <property type="molecule type" value="Genomic_DNA"/>
</dbReference>
<dbReference type="SUPFAM" id="SSF55781">
    <property type="entry name" value="GAF domain-like"/>
    <property type="match status" value="2"/>
</dbReference>
<dbReference type="PROSITE" id="PS50046">
    <property type="entry name" value="PHYTOCHROME_2"/>
    <property type="match status" value="1"/>
</dbReference>
<keyword evidence="5" id="KW-0157">Chromophore</keyword>
<dbReference type="InterPro" id="IPR036890">
    <property type="entry name" value="HATPase_C_sf"/>
</dbReference>
<evidence type="ECO:0000256" key="1">
    <source>
        <dbReference type="ARBA" id="ARBA00008235"/>
    </source>
</evidence>
<dbReference type="GO" id="GO:0000155">
    <property type="term" value="F:phosphorelay sensor kinase activity"/>
    <property type="evidence" value="ECO:0007669"/>
    <property type="project" value="InterPro"/>
</dbReference>
<dbReference type="Pfam" id="PF02518">
    <property type="entry name" value="HATPase_c"/>
    <property type="match status" value="1"/>
</dbReference>
<dbReference type="InterPro" id="IPR013516">
    <property type="entry name" value="Phyto_chromo_BS"/>
</dbReference>
<dbReference type="Pfam" id="PF00360">
    <property type="entry name" value="PHY"/>
    <property type="match status" value="1"/>
</dbReference>
<dbReference type="NCBIfam" id="TIGR00229">
    <property type="entry name" value="sensory_box"/>
    <property type="match status" value="1"/>
</dbReference>
<dbReference type="InterPro" id="IPR003661">
    <property type="entry name" value="HisK_dim/P_dom"/>
</dbReference>
<keyword evidence="4" id="KW-0677">Repeat</keyword>
<evidence type="ECO:0000256" key="2">
    <source>
        <dbReference type="ARBA" id="ARBA00022543"/>
    </source>
</evidence>
<dbReference type="Pfam" id="PF00512">
    <property type="entry name" value="HisKA"/>
    <property type="match status" value="1"/>
</dbReference>
<dbReference type="Pfam" id="PF08446">
    <property type="entry name" value="PAS_2"/>
    <property type="match status" value="1"/>
</dbReference>
<dbReference type="GO" id="GO:0006355">
    <property type="term" value="P:regulation of DNA-templated transcription"/>
    <property type="evidence" value="ECO:0007669"/>
    <property type="project" value="InterPro"/>
</dbReference>
<evidence type="ECO:0000256" key="3">
    <source>
        <dbReference type="ARBA" id="ARBA00022606"/>
    </source>
</evidence>
<keyword evidence="3" id="KW-0716">Sensory transduction</keyword>
<dbReference type="AlphaFoldDB" id="A0A830C9N2"/>
<dbReference type="Pfam" id="PF00989">
    <property type="entry name" value="PAS"/>
    <property type="match status" value="2"/>
</dbReference>
<dbReference type="InterPro" id="IPR003594">
    <property type="entry name" value="HATPase_dom"/>
</dbReference>
<dbReference type="SMART" id="SM00388">
    <property type="entry name" value="HisKA"/>
    <property type="match status" value="1"/>
</dbReference>
<sequence length="969" mass="107515">MLGVPRLIGPGLLGTDARNLFTPSSVTSLSIALACMNLSFLNPIWVHSKTNQRSFYAILHRIDVGILIDLEPARDVHPYVIHAGEAISQNIAARAISRLKSLPTGNIGILCDTVADEVQKLTGYDRVMVYKFHEDDHGEVLSETRRADLEPYLGLHYPATDIPQAARFLFMQNRVRMICDSSSEPVRIIQSPEMVQPLSLVESTLRAPHACHAQYMTNMGSIASLVLAIIVNNGSGSSMRLWGLVVCHHTSPRHVPFTLRCVCEFLAQVFSLQLHLTLQLAVQLEEKRIRGTKLLLCDMLLRDAPYGIITQSPSIMDLVKCDGAALYYKGKSWLIGVAPDESQVKDIAGWLMQTHGGCTGMSTECLIDAGYPGAVILGDAVCGMAMARINSADCLFWFRSHTAKEMKRGGAVHHPKDEDDVGKMHPRTSFTTFLEVVKSRSLPWEPTEIGGVHSLQMIMRSLNREMEEGEFKQVIRYLKRGDEVASMAVGMVQLLVSAAAPVFGIDSSGLINGWNHYMFELTGLDLTKAGGKSLVNDIVHEDSREVVQTLITKALQGEEETDVEVKLVKIVENVPNSFVCLRINTCMSKDCKNEVVGVCFMGQNITAEKTMMDKFIRLKEDYKSIIESVSPLIPPIFASDKDERCSEWNAVMENLTGYMRHETIGKLLVGEVFGSLCKLNGQDVITKFKILLYKAIGGHDPAGKLRFVFYDRKGELVEMYLTANKKVNERGSVIGCLCFLQKMVVGNEKDDCMDNELAYLRQEMKNPLCGIRFTHELMEGSPVSGDQKQLLEASSSCERQILSIIDNTCLGSFQVGEMELKEEEFLLGSVINAIISQTMISLREKNLRLIHDIPENIKTMCLCGDEIKLQLALSDFLVCIADYAPSPDGWVEIKVPHGLKLVKDGIEFAHLQFRMAHPGQGVPQDLIEEMFGGKSCGMRHGVALNISQKIVRKNLDKNDDTGGTKALLN</sequence>
<protein>
    <submittedName>
        <fullName evidence="12">Phytochrome e</fullName>
    </submittedName>
</protein>
<dbReference type="GO" id="GO:0009584">
    <property type="term" value="P:detection of visible light"/>
    <property type="evidence" value="ECO:0007669"/>
    <property type="project" value="InterPro"/>
</dbReference>
<dbReference type="SMART" id="SM00091">
    <property type="entry name" value="PAS"/>
    <property type="match status" value="2"/>
</dbReference>
<feature type="domain" description="PAS" evidence="11">
    <location>
        <begin position="618"/>
        <end position="673"/>
    </location>
</feature>
<dbReference type="CDD" id="cd00130">
    <property type="entry name" value="PAS"/>
    <property type="match status" value="1"/>
</dbReference>
<dbReference type="SUPFAM" id="SSF55785">
    <property type="entry name" value="PYP-like sensor domain (PAS domain)"/>
    <property type="match status" value="3"/>
</dbReference>
<evidence type="ECO:0000256" key="5">
    <source>
        <dbReference type="ARBA" id="ARBA00022991"/>
    </source>
</evidence>
<keyword evidence="8" id="KW-0675">Receptor</keyword>
<keyword evidence="6" id="KW-0805">Transcription regulation</keyword>
<dbReference type="Gene3D" id="3.30.450.40">
    <property type="match status" value="1"/>
</dbReference>
<evidence type="ECO:0000256" key="6">
    <source>
        <dbReference type="ARBA" id="ARBA00023015"/>
    </source>
</evidence>
<dbReference type="InterPro" id="IPR013654">
    <property type="entry name" value="PAS_2"/>
</dbReference>
<dbReference type="SMART" id="SM00065">
    <property type="entry name" value="GAF"/>
    <property type="match status" value="1"/>
</dbReference>
<evidence type="ECO:0000259" key="9">
    <source>
        <dbReference type="PROSITE" id="PS50046"/>
    </source>
</evidence>
<dbReference type="PANTHER" id="PTHR47876:SF3">
    <property type="entry name" value="PHYTOCHROME 1"/>
    <property type="match status" value="1"/>
</dbReference>
<feature type="domain" description="PAS" evidence="11">
    <location>
        <begin position="491"/>
        <end position="558"/>
    </location>
</feature>
<dbReference type="GO" id="GO:0009881">
    <property type="term" value="F:photoreceptor activity"/>
    <property type="evidence" value="ECO:0007669"/>
    <property type="project" value="UniProtKB-KW"/>
</dbReference>
<dbReference type="Proteomes" id="UP000653305">
    <property type="component" value="Unassembled WGS sequence"/>
</dbReference>
<keyword evidence="2" id="KW-0600">Photoreceptor protein</keyword>
<dbReference type="InterPro" id="IPR000014">
    <property type="entry name" value="PAS"/>
</dbReference>
<keyword evidence="13" id="KW-1185">Reference proteome</keyword>
<name>A0A830C9N2_9LAMI</name>
<dbReference type="InterPro" id="IPR005467">
    <property type="entry name" value="His_kinase_dom"/>
</dbReference>
<proteinExistence type="inferred from homology"/>
<dbReference type="PROSITE" id="PS00245">
    <property type="entry name" value="PHYTOCHROME_1"/>
    <property type="match status" value="1"/>
</dbReference>
<dbReference type="InterPro" id="IPR003018">
    <property type="entry name" value="GAF"/>
</dbReference>
<keyword evidence="7" id="KW-0804">Transcription</keyword>
<dbReference type="Gene3D" id="3.30.450.20">
    <property type="entry name" value="PAS domain"/>
    <property type="match status" value="3"/>
</dbReference>
<dbReference type="InterPro" id="IPR013515">
    <property type="entry name" value="Phytochrome_cen-reg"/>
</dbReference>
<feature type="domain" description="Phytochrome chromophore attachment site" evidence="9">
    <location>
        <begin position="106"/>
        <end position="268"/>
    </location>
</feature>
<dbReference type="PROSITE" id="PS50112">
    <property type="entry name" value="PAS"/>
    <property type="match status" value="2"/>
</dbReference>
<dbReference type="Gene3D" id="3.30.565.10">
    <property type="entry name" value="Histidine kinase-like ATPase, C-terminal domain"/>
    <property type="match status" value="1"/>
</dbReference>
<evidence type="ECO:0000313" key="13">
    <source>
        <dbReference type="Proteomes" id="UP000653305"/>
    </source>
</evidence>
<evidence type="ECO:0000259" key="10">
    <source>
        <dbReference type="PROSITE" id="PS50109"/>
    </source>
</evidence>
<dbReference type="Pfam" id="PF01590">
    <property type="entry name" value="GAF"/>
    <property type="match status" value="1"/>
</dbReference>
<dbReference type="PRINTS" id="PR01033">
    <property type="entry name" value="PHYTOCHROME"/>
</dbReference>
<dbReference type="CDD" id="cd00082">
    <property type="entry name" value="HisKA"/>
    <property type="match status" value="1"/>
</dbReference>
<evidence type="ECO:0000256" key="4">
    <source>
        <dbReference type="ARBA" id="ARBA00022737"/>
    </source>
</evidence>